<evidence type="ECO:0000256" key="6">
    <source>
        <dbReference type="SAM" id="Phobius"/>
    </source>
</evidence>
<evidence type="ECO:0000313" key="9">
    <source>
        <dbReference type="Proteomes" id="UP000887581"/>
    </source>
</evidence>
<organism evidence="9 10">
    <name type="scientific">Setaria digitata</name>
    <dbReference type="NCBI Taxonomy" id="48799"/>
    <lineage>
        <taxon>Eukaryota</taxon>
        <taxon>Metazoa</taxon>
        <taxon>Ecdysozoa</taxon>
        <taxon>Nematoda</taxon>
        <taxon>Chromadorea</taxon>
        <taxon>Rhabditida</taxon>
        <taxon>Spirurina</taxon>
        <taxon>Spiruromorpha</taxon>
        <taxon>Filarioidea</taxon>
        <taxon>Setariidae</taxon>
        <taxon>Setaria</taxon>
    </lineage>
</organism>
<dbReference type="AlphaFoldDB" id="A0A915Q4Z4"/>
<protein>
    <submittedName>
        <fullName evidence="10">Uncharacterized protein</fullName>
    </submittedName>
</protein>
<keyword evidence="2" id="KW-0378">Hydrolase</keyword>
<dbReference type="InterPro" id="IPR000387">
    <property type="entry name" value="Tyr_Pase_dom"/>
</dbReference>
<keyword evidence="9" id="KW-1185">Reference proteome</keyword>
<dbReference type="GO" id="GO:0004722">
    <property type="term" value="F:protein serine/threonine phosphatase activity"/>
    <property type="evidence" value="ECO:0007669"/>
    <property type="project" value="UniProtKB-EC"/>
</dbReference>
<dbReference type="InterPro" id="IPR020422">
    <property type="entry name" value="TYR_PHOSPHATASE_DUAL_dom"/>
</dbReference>
<dbReference type="WBParaSite" id="sdigi.contig588.g9119.t1">
    <property type="protein sequence ID" value="sdigi.contig588.g9119.t1"/>
    <property type="gene ID" value="sdigi.contig588.g9119"/>
</dbReference>
<feature type="transmembrane region" description="Helical" evidence="6">
    <location>
        <begin position="87"/>
        <end position="108"/>
    </location>
</feature>
<dbReference type="PANTHER" id="PTHR45948">
    <property type="entry name" value="DUAL SPECIFICITY PROTEIN PHOSPHATASE DDB_G0269404-RELATED"/>
    <property type="match status" value="1"/>
</dbReference>
<evidence type="ECO:0000259" key="8">
    <source>
        <dbReference type="PROSITE" id="PS50056"/>
    </source>
</evidence>
<evidence type="ECO:0000256" key="3">
    <source>
        <dbReference type="ARBA" id="ARBA00022912"/>
    </source>
</evidence>
<feature type="domain" description="Tyrosine specific protein phosphatases" evidence="8">
    <location>
        <begin position="68"/>
        <end position="126"/>
    </location>
</feature>
<proteinExistence type="inferred from homology"/>
<dbReference type="InterPro" id="IPR003595">
    <property type="entry name" value="Tyr_Pase_cat"/>
</dbReference>
<evidence type="ECO:0000256" key="1">
    <source>
        <dbReference type="ARBA" id="ARBA00008601"/>
    </source>
</evidence>
<reference evidence="10" key="1">
    <citation type="submission" date="2022-11" db="UniProtKB">
        <authorList>
            <consortium name="WormBaseParasite"/>
        </authorList>
    </citation>
    <scope>IDENTIFICATION</scope>
</reference>
<dbReference type="Pfam" id="PF00782">
    <property type="entry name" value="DSPc"/>
    <property type="match status" value="1"/>
</dbReference>
<dbReference type="Proteomes" id="UP000887581">
    <property type="component" value="Unplaced"/>
</dbReference>
<dbReference type="SMART" id="SM00195">
    <property type="entry name" value="DSPc"/>
    <property type="match status" value="1"/>
</dbReference>
<keyword evidence="6" id="KW-0472">Membrane</keyword>
<keyword evidence="6" id="KW-0812">Transmembrane</keyword>
<comment type="catalytic activity">
    <reaction evidence="4">
        <text>O-phospho-L-seryl-[protein] + H2O = L-seryl-[protein] + phosphate</text>
        <dbReference type="Rhea" id="RHEA:20629"/>
        <dbReference type="Rhea" id="RHEA-COMP:9863"/>
        <dbReference type="Rhea" id="RHEA-COMP:11604"/>
        <dbReference type="ChEBI" id="CHEBI:15377"/>
        <dbReference type="ChEBI" id="CHEBI:29999"/>
        <dbReference type="ChEBI" id="CHEBI:43474"/>
        <dbReference type="ChEBI" id="CHEBI:83421"/>
        <dbReference type="EC" id="3.1.3.16"/>
    </reaction>
</comment>
<dbReference type="PROSITE" id="PS50056">
    <property type="entry name" value="TYR_PHOSPHATASE_2"/>
    <property type="match status" value="1"/>
</dbReference>
<dbReference type="SUPFAM" id="SSF52799">
    <property type="entry name" value="(Phosphotyrosine protein) phosphatases II"/>
    <property type="match status" value="1"/>
</dbReference>
<accession>A0A915Q4Z4</accession>
<evidence type="ECO:0000256" key="5">
    <source>
        <dbReference type="ARBA" id="ARBA00048336"/>
    </source>
</evidence>
<dbReference type="PROSITE" id="PS50054">
    <property type="entry name" value="TYR_PHOSPHATASE_DUAL"/>
    <property type="match status" value="1"/>
</dbReference>
<evidence type="ECO:0000256" key="2">
    <source>
        <dbReference type="ARBA" id="ARBA00022801"/>
    </source>
</evidence>
<feature type="domain" description="Tyrosine-protein phosphatase" evidence="7">
    <location>
        <begin position="1"/>
        <end position="147"/>
    </location>
</feature>
<dbReference type="Gene3D" id="3.90.190.10">
    <property type="entry name" value="Protein tyrosine phosphatase superfamily"/>
    <property type="match status" value="1"/>
</dbReference>
<evidence type="ECO:0000256" key="4">
    <source>
        <dbReference type="ARBA" id="ARBA00047761"/>
    </source>
</evidence>
<keyword evidence="6" id="KW-1133">Transmembrane helix</keyword>
<comment type="catalytic activity">
    <reaction evidence="5">
        <text>O-phospho-L-threonyl-[protein] + H2O = L-threonyl-[protein] + phosphate</text>
        <dbReference type="Rhea" id="RHEA:47004"/>
        <dbReference type="Rhea" id="RHEA-COMP:11060"/>
        <dbReference type="Rhea" id="RHEA-COMP:11605"/>
        <dbReference type="ChEBI" id="CHEBI:15377"/>
        <dbReference type="ChEBI" id="CHEBI:30013"/>
        <dbReference type="ChEBI" id="CHEBI:43474"/>
        <dbReference type="ChEBI" id="CHEBI:61977"/>
        <dbReference type="EC" id="3.1.3.16"/>
    </reaction>
</comment>
<dbReference type="GO" id="GO:0005829">
    <property type="term" value="C:cytosol"/>
    <property type="evidence" value="ECO:0007669"/>
    <property type="project" value="TreeGrafter"/>
</dbReference>
<dbReference type="SMART" id="SM00404">
    <property type="entry name" value="PTPc_motif"/>
    <property type="match status" value="1"/>
</dbReference>
<name>A0A915Q4Z4_9BILA</name>
<dbReference type="GO" id="GO:0007165">
    <property type="term" value="P:signal transduction"/>
    <property type="evidence" value="ECO:0007669"/>
    <property type="project" value="TreeGrafter"/>
</dbReference>
<dbReference type="InterPro" id="IPR029021">
    <property type="entry name" value="Prot-tyrosine_phosphatase-like"/>
</dbReference>
<dbReference type="GO" id="GO:0004725">
    <property type="term" value="F:protein tyrosine phosphatase activity"/>
    <property type="evidence" value="ECO:0007669"/>
    <property type="project" value="TreeGrafter"/>
</dbReference>
<comment type="similarity">
    <text evidence="1">Belongs to the protein-tyrosine phosphatase family. Non-receptor class dual specificity subfamily.</text>
</comment>
<evidence type="ECO:0000259" key="7">
    <source>
        <dbReference type="PROSITE" id="PS50054"/>
    </source>
</evidence>
<sequence>MQDVGQINKRERSVKALIEWRSRSWYGMTEISYVVSIHELNGRVGGASKDLTVLRIHIADMPEANISEYFSKAVSFIHRARLSKKSVLVHCIAGVSRSVCVVAAYLIVACDMNYAAALAYIVSKRPCANPNFGFRMQLSEYAEKKAASEGIIMRSEFDSEAFDEMKANDKKVLLLDCSVPVVSDKTVVCAKTKSSSPNTSTKKGCVDCAGYQYNTLDKSAIFCDSDISFIDQ</sequence>
<dbReference type="PANTHER" id="PTHR45948:SF2">
    <property type="entry name" value="DUAL SPECIFICITY PROTEIN PHOSPHATASE"/>
    <property type="match status" value="1"/>
</dbReference>
<keyword evidence="3" id="KW-0904">Protein phosphatase</keyword>
<dbReference type="InterPro" id="IPR000340">
    <property type="entry name" value="Dual-sp_phosphatase_cat-dom"/>
</dbReference>
<evidence type="ECO:0000313" key="10">
    <source>
        <dbReference type="WBParaSite" id="sdigi.contig588.g9119.t1"/>
    </source>
</evidence>